<dbReference type="RefSeq" id="WP_008518150.1">
    <property type="nucleotide sequence ID" value="NZ_ACJM01000015.1"/>
</dbReference>
<dbReference type="InterPro" id="IPR027417">
    <property type="entry name" value="P-loop_NTPase"/>
</dbReference>
<dbReference type="SUPFAM" id="SSF52540">
    <property type="entry name" value="P-loop containing nucleoside triphosphate hydrolases"/>
    <property type="match status" value="1"/>
</dbReference>
<dbReference type="Gene3D" id="3.40.50.300">
    <property type="entry name" value="P-loop containing nucleotide triphosphate hydrolases"/>
    <property type="match status" value="1"/>
</dbReference>
<evidence type="ECO:0000313" key="1">
    <source>
        <dbReference type="EMBL" id="EEG76621.1"/>
    </source>
</evidence>
<comment type="caution">
    <text evidence="1">The sequence shown here is derived from an EMBL/GenBank/DDBJ whole genome shotgun (WGS) entry which is preliminary data.</text>
</comment>
<protein>
    <recommendedName>
        <fullName evidence="3">Transcription-repair coupling factor</fullName>
    </recommendedName>
</protein>
<gene>
    <name evidence="1" type="ORF">DealDRAFT_2595</name>
</gene>
<proteinExistence type="predicted"/>
<dbReference type="Proteomes" id="UP000006443">
    <property type="component" value="Unassembled WGS sequence"/>
</dbReference>
<dbReference type="STRING" id="555088.DealDRAFT_2595"/>
<evidence type="ECO:0008006" key="3">
    <source>
        <dbReference type="Google" id="ProtNLM"/>
    </source>
</evidence>
<organism evidence="1 2">
    <name type="scientific">Dethiobacter alkaliphilus AHT 1</name>
    <dbReference type="NCBI Taxonomy" id="555088"/>
    <lineage>
        <taxon>Bacteria</taxon>
        <taxon>Bacillati</taxon>
        <taxon>Bacillota</taxon>
        <taxon>Dethiobacteria</taxon>
        <taxon>Dethiobacterales</taxon>
        <taxon>Dethiobacteraceae</taxon>
        <taxon>Dethiobacter</taxon>
    </lineage>
</organism>
<name>C0GJD6_DETAL</name>
<dbReference type="EMBL" id="ACJM01000015">
    <property type="protein sequence ID" value="EEG76621.1"/>
    <property type="molecule type" value="Genomic_DNA"/>
</dbReference>
<evidence type="ECO:0000313" key="2">
    <source>
        <dbReference type="Proteomes" id="UP000006443"/>
    </source>
</evidence>
<accession>C0GJD6</accession>
<dbReference type="AlphaFoldDB" id="C0GJD6"/>
<dbReference type="eggNOG" id="COG1197">
    <property type="taxonomic scope" value="Bacteria"/>
</dbReference>
<sequence>MLREVAAELLALPSLQPLLEGLKVKSRYQLVYGLDESARTMLMAALRLHTDRPVLIVTPDQTHAGRIYEDMLSVFKDEDVYLFPGKELLYYSNLFSESGDAAAQRNSCHETSWPVGDNIVVGGQPCPPMGNQDGLPFCTPGQGGLCFHFTPPMNEYPHLMEFAWERLGGMGRYMNGVGKWV</sequence>
<keyword evidence="2" id="KW-1185">Reference proteome</keyword>
<reference evidence="1 2" key="1">
    <citation type="submission" date="2009-02" db="EMBL/GenBank/DDBJ databases">
        <title>Sequencing of the draft genome and assembly of Dethiobacter alkaliphilus AHT 1.</title>
        <authorList>
            <consortium name="US DOE Joint Genome Institute (JGI-PGF)"/>
            <person name="Lucas S."/>
            <person name="Copeland A."/>
            <person name="Lapidus A."/>
            <person name="Glavina del Rio T."/>
            <person name="Dalin E."/>
            <person name="Tice H."/>
            <person name="Bruce D."/>
            <person name="Goodwin L."/>
            <person name="Pitluck S."/>
            <person name="Larimer F."/>
            <person name="Land M.L."/>
            <person name="Hauser L."/>
            <person name="Muyzer G."/>
        </authorList>
    </citation>
    <scope>NUCLEOTIDE SEQUENCE [LARGE SCALE GENOMIC DNA]</scope>
    <source>
        <strain evidence="1 2">AHT 1</strain>
    </source>
</reference>